<evidence type="ECO:0000313" key="9">
    <source>
        <dbReference type="EMBL" id="RKE46846.1"/>
    </source>
</evidence>
<accession>A0A420AQW9</accession>
<keyword evidence="5" id="KW-0998">Cell outer membrane</keyword>
<evidence type="ECO:0000313" key="10">
    <source>
        <dbReference type="Proteomes" id="UP000286246"/>
    </source>
</evidence>
<protein>
    <submittedName>
        <fullName evidence="9">SusD-like starch-binding protein associating with outer membrane</fullName>
    </submittedName>
</protein>
<dbReference type="RefSeq" id="WP_120260699.1">
    <property type="nucleotide sequence ID" value="NZ_RAPY01000004.1"/>
</dbReference>
<comment type="caution">
    <text evidence="9">The sequence shown here is derived from an EMBL/GenBank/DDBJ whole genome shotgun (WGS) entry which is preliminary data.</text>
</comment>
<gene>
    <name evidence="9" type="ORF">DFQ12_4002</name>
</gene>
<dbReference type="Pfam" id="PF14322">
    <property type="entry name" value="SusD-like_3"/>
    <property type="match status" value="1"/>
</dbReference>
<dbReference type="InterPro" id="IPR011990">
    <property type="entry name" value="TPR-like_helical_dom_sf"/>
</dbReference>
<evidence type="ECO:0000259" key="7">
    <source>
        <dbReference type="Pfam" id="PF07980"/>
    </source>
</evidence>
<keyword evidence="4" id="KW-0472">Membrane</keyword>
<comment type="similarity">
    <text evidence="2">Belongs to the SusD family.</text>
</comment>
<dbReference type="InterPro" id="IPR012944">
    <property type="entry name" value="SusD_RagB_dom"/>
</dbReference>
<evidence type="ECO:0000256" key="3">
    <source>
        <dbReference type="ARBA" id="ARBA00022729"/>
    </source>
</evidence>
<dbReference type="GO" id="GO:0009279">
    <property type="term" value="C:cell outer membrane"/>
    <property type="evidence" value="ECO:0007669"/>
    <property type="project" value="UniProtKB-SubCell"/>
</dbReference>
<feature type="domain" description="SusD-like N-terminal" evidence="8">
    <location>
        <begin position="24"/>
        <end position="226"/>
    </location>
</feature>
<dbReference type="InterPro" id="IPR033985">
    <property type="entry name" value="SusD-like_N"/>
</dbReference>
<sequence>MKNTTKLKVMFLLVVLASLTACNKFLDVKPDGKMVVPKDLNDCELLLNDYTVMNCSYPSASEVSADDYFLPATIWQSIALLDDRNYYIWSNDIPSLSVQWLNAYKVIFNTNQVLEIVAGLDQNSVNMEQYHQVAGAAHFYRAFAFHQLLSCYALPYDKSTANNEPGIPLKLSPQLDTKTSRASIQESYDQVISDYQKAASFLGNTPSGKGRPAKAAVFAGLARLYLDKQDYENAYNYADSALAVTSALLDYNTLNIYSYAPIPVFNAEVLFSATTSFSYPLMQGYARVDHDLYESYTASDLRKKIYFMNNYDLPEMSYDFKGSYDNTQSGNFVGLTTSEMYLVKAESAARLGNLTAALDAINTLRKYRFPPANFELVSIADREDLVRFILNERRRELVFRGLRWADLKRLNQDPKTQKTLTRTLGDKVYSLPPKSHAYALLIPMDVIRESNIEQNKR</sequence>
<name>A0A420AQW9_SPHD1</name>
<dbReference type="PROSITE" id="PS51257">
    <property type="entry name" value="PROKAR_LIPOPROTEIN"/>
    <property type="match status" value="1"/>
</dbReference>
<dbReference type="Proteomes" id="UP000286246">
    <property type="component" value="Unassembled WGS sequence"/>
</dbReference>
<feature type="chain" id="PRO_5018966758" evidence="6">
    <location>
        <begin position="24"/>
        <end position="457"/>
    </location>
</feature>
<organism evidence="9 10">
    <name type="scientific">Sphingobacterium detergens</name>
    <dbReference type="NCBI Taxonomy" id="1145106"/>
    <lineage>
        <taxon>Bacteria</taxon>
        <taxon>Pseudomonadati</taxon>
        <taxon>Bacteroidota</taxon>
        <taxon>Sphingobacteriia</taxon>
        <taxon>Sphingobacteriales</taxon>
        <taxon>Sphingobacteriaceae</taxon>
        <taxon>Sphingobacterium</taxon>
    </lineage>
</organism>
<proteinExistence type="inferred from homology"/>
<feature type="domain" description="RagB/SusD" evidence="7">
    <location>
        <begin position="293"/>
        <end position="426"/>
    </location>
</feature>
<keyword evidence="10" id="KW-1185">Reference proteome</keyword>
<evidence type="ECO:0000256" key="5">
    <source>
        <dbReference type="ARBA" id="ARBA00023237"/>
    </source>
</evidence>
<evidence type="ECO:0000256" key="6">
    <source>
        <dbReference type="SAM" id="SignalP"/>
    </source>
</evidence>
<comment type="subcellular location">
    <subcellularLocation>
        <location evidence="1">Cell outer membrane</location>
    </subcellularLocation>
</comment>
<reference evidence="9 10" key="1">
    <citation type="submission" date="2018-09" db="EMBL/GenBank/DDBJ databases">
        <title>Genomic Encyclopedia of Type Strains, Phase III (KMG-III): the genomes of soil and plant-associated and newly described type strains.</title>
        <authorList>
            <person name="Whitman W."/>
        </authorList>
    </citation>
    <scope>NUCLEOTIDE SEQUENCE [LARGE SCALE GENOMIC DNA]</scope>
    <source>
        <strain evidence="9 10">CECT 7938</strain>
    </source>
</reference>
<dbReference type="Gene3D" id="1.25.40.390">
    <property type="match status" value="2"/>
</dbReference>
<evidence type="ECO:0000259" key="8">
    <source>
        <dbReference type="Pfam" id="PF14322"/>
    </source>
</evidence>
<evidence type="ECO:0000256" key="2">
    <source>
        <dbReference type="ARBA" id="ARBA00006275"/>
    </source>
</evidence>
<dbReference type="OrthoDB" id="653598at2"/>
<evidence type="ECO:0000256" key="1">
    <source>
        <dbReference type="ARBA" id="ARBA00004442"/>
    </source>
</evidence>
<evidence type="ECO:0000256" key="4">
    <source>
        <dbReference type="ARBA" id="ARBA00023136"/>
    </source>
</evidence>
<dbReference type="Pfam" id="PF07980">
    <property type="entry name" value="SusD_RagB"/>
    <property type="match status" value="1"/>
</dbReference>
<feature type="signal peptide" evidence="6">
    <location>
        <begin position="1"/>
        <end position="23"/>
    </location>
</feature>
<dbReference type="EMBL" id="RAPY01000004">
    <property type="protein sequence ID" value="RKE46846.1"/>
    <property type="molecule type" value="Genomic_DNA"/>
</dbReference>
<keyword evidence="3 6" id="KW-0732">Signal</keyword>
<dbReference type="AlphaFoldDB" id="A0A420AQW9"/>
<dbReference type="SUPFAM" id="SSF48452">
    <property type="entry name" value="TPR-like"/>
    <property type="match status" value="1"/>
</dbReference>